<dbReference type="InterPro" id="IPR023780">
    <property type="entry name" value="Chromo_domain"/>
</dbReference>
<dbReference type="Pfam" id="PF00385">
    <property type="entry name" value="Chromo"/>
    <property type="match status" value="1"/>
</dbReference>
<evidence type="ECO:0000313" key="3">
    <source>
        <dbReference type="Proteomes" id="UP000704712"/>
    </source>
</evidence>
<evidence type="ECO:0000313" key="2">
    <source>
        <dbReference type="EMBL" id="KAF4149090.1"/>
    </source>
</evidence>
<dbReference type="EMBL" id="JAACNO010000197">
    <property type="protein sequence ID" value="KAF4149090.1"/>
    <property type="molecule type" value="Genomic_DNA"/>
</dbReference>
<dbReference type="CDD" id="cd00024">
    <property type="entry name" value="CD_CSD"/>
    <property type="match status" value="1"/>
</dbReference>
<dbReference type="Gene3D" id="2.40.50.40">
    <property type="match status" value="1"/>
</dbReference>
<reference evidence="2" key="1">
    <citation type="submission" date="2020-03" db="EMBL/GenBank/DDBJ databases">
        <title>Hybrid Assembly of Korean Phytophthora infestans isolates.</title>
        <authorList>
            <person name="Prokchorchik M."/>
            <person name="Lee Y."/>
            <person name="Seo J."/>
            <person name="Cho J.-H."/>
            <person name="Park Y.-E."/>
            <person name="Jang D.-C."/>
            <person name="Im J.-S."/>
            <person name="Choi J.-G."/>
            <person name="Park H.-J."/>
            <person name="Lee G.-B."/>
            <person name="Lee Y.-G."/>
            <person name="Hong S.-Y."/>
            <person name="Cho K."/>
            <person name="Sohn K.H."/>
        </authorList>
    </citation>
    <scope>NUCLEOTIDE SEQUENCE</scope>
    <source>
        <strain evidence="2">KR_2_A2</strain>
    </source>
</reference>
<dbReference type="InterPro" id="IPR056924">
    <property type="entry name" value="SH3_Tf2-1"/>
</dbReference>
<dbReference type="InterPro" id="IPR000953">
    <property type="entry name" value="Chromo/chromo_shadow_dom"/>
</dbReference>
<evidence type="ECO:0000259" key="1">
    <source>
        <dbReference type="PROSITE" id="PS50013"/>
    </source>
</evidence>
<name>A0A8S9V7Y6_PHYIN</name>
<dbReference type="SUPFAM" id="SSF54160">
    <property type="entry name" value="Chromo domain-like"/>
    <property type="match status" value="1"/>
</dbReference>
<dbReference type="Pfam" id="PF24626">
    <property type="entry name" value="SH3_Tf2-1"/>
    <property type="match status" value="1"/>
</dbReference>
<sequence length="206" mass="24078">MKYFHDRNRPTYRLAEGDQVLLDTSNLDLHHLGTTGSPKLSPRFIGPYPVLSSTTPDTYKIGMPPGLRLHNEFHISYLRPYIFDTNPRRLNDFPRPITRDGHDRLQVQAILDRRVRKNTVMLKVRWYRRDNKDSWEPEANLGQVRGLIERFSSLTPTAVAIEVNPFQWVECHGYHDRKLNIEDQPARSTLISSFPSATLFNSYFRI</sequence>
<dbReference type="InterPro" id="IPR016197">
    <property type="entry name" value="Chromo-like_dom_sf"/>
</dbReference>
<dbReference type="Proteomes" id="UP000704712">
    <property type="component" value="Unassembled WGS sequence"/>
</dbReference>
<proteinExistence type="predicted"/>
<dbReference type="PROSITE" id="PS50013">
    <property type="entry name" value="CHROMO_2"/>
    <property type="match status" value="1"/>
</dbReference>
<feature type="domain" description="Chromo" evidence="1">
    <location>
        <begin position="105"/>
        <end position="151"/>
    </location>
</feature>
<accession>A0A8S9V7Y6</accession>
<comment type="caution">
    <text evidence="2">The sequence shown here is derived from an EMBL/GenBank/DDBJ whole genome shotgun (WGS) entry which is preliminary data.</text>
</comment>
<dbReference type="PANTHER" id="PTHR46148">
    <property type="entry name" value="CHROMO DOMAIN-CONTAINING PROTEIN"/>
    <property type="match status" value="1"/>
</dbReference>
<gene>
    <name evidence="2" type="ORF">GN958_ATG01718</name>
</gene>
<organism evidence="2 3">
    <name type="scientific">Phytophthora infestans</name>
    <name type="common">Potato late blight agent</name>
    <name type="synonym">Botrytis infestans</name>
    <dbReference type="NCBI Taxonomy" id="4787"/>
    <lineage>
        <taxon>Eukaryota</taxon>
        <taxon>Sar</taxon>
        <taxon>Stramenopiles</taxon>
        <taxon>Oomycota</taxon>
        <taxon>Peronosporomycetes</taxon>
        <taxon>Peronosporales</taxon>
        <taxon>Peronosporaceae</taxon>
        <taxon>Phytophthora</taxon>
    </lineage>
</organism>
<dbReference type="PANTHER" id="PTHR46148:SF52">
    <property type="entry name" value="OS04G0603800 PROTEIN"/>
    <property type="match status" value="1"/>
</dbReference>
<dbReference type="AlphaFoldDB" id="A0A8S9V7Y6"/>
<protein>
    <submittedName>
        <fullName evidence="2">Chromo (CHRromatin Organization MOdifier) domain</fullName>
    </submittedName>
</protein>